<organism evidence="1 2">
    <name type="scientific">Halobellus rubicundus</name>
    <dbReference type="NCBI Taxonomy" id="2996466"/>
    <lineage>
        <taxon>Archaea</taxon>
        <taxon>Methanobacteriati</taxon>
        <taxon>Methanobacteriota</taxon>
        <taxon>Stenosarchaea group</taxon>
        <taxon>Halobacteria</taxon>
        <taxon>Halobacteriales</taxon>
        <taxon>Haloferacaceae</taxon>
        <taxon>Halobellus</taxon>
    </lineage>
</organism>
<accession>A0ABD5MED6</accession>
<protein>
    <recommendedName>
        <fullName evidence="3">STAS/SEC14 domain-containing protein</fullName>
    </recommendedName>
</protein>
<sequence length="132" mass="15056">MSVQERCTSTYTIEWDGEVEAVVHTWDDFAAKGSFRRGCEELLEIIESRGARKTLIDTSRIRAHDVGDQEWLRDDWVPRTIEAGVEYTAVVYGESAVAKIDMEDLLANLDHLDYTTKMTTDVDAARAWLAER</sequence>
<dbReference type="AlphaFoldDB" id="A0ABD5MED6"/>
<proteinExistence type="predicted"/>
<name>A0ABD5MED6_9EURY</name>
<dbReference type="EMBL" id="JBGNYA010000001">
    <property type="protein sequence ID" value="MFA1612285.1"/>
    <property type="molecule type" value="Genomic_DNA"/>
</dbReference>
<reference evidence="1 2" key="1">
    <citation type="submission" date="2024-08" db="EMBL/GenBank/DDBJ databases">
        <title>Halobellus sp. MBLA0158 whole genome sequence.</title>
        <authorList>
            <person name="Hwang C.Y."/>
            <person name="Cho E.-S."/>
            <person name="Seo M.-J."/>
        </authorList>
    </citation>
    <scope>NUCLEOTIDE SEQUENCE [LARGE SCALE GENOMIC DNA]</scope>
    <source>
        <strain evidence="1 2">MBLA0158</strain>
    </source>
</reference>
<evidence type="ECO:0000313" key="1">
    <source>
        <dbReference type="EMBL" id="MFA1612285.1"/>
    </source>
</evidence>
<comment type="caution">
    <text evidence="1">The sequence shown here is derived from an EMBL/GenBank/DDBJ whole genome shotgun (WGS) entry which is preliminary data.</text>
</comment>
<evidence type="ECO:0008006" key="3">
    <source>
        <dbReference type="Google" id="ProtNLM"/>
    </source>
</evidence>
<keyword evidence="2" id="KW-1185">Reference proteome</keyword>
<gene>
    <name evidence="1" type="ORF">OS889_14915</name>
</gene>
<dbReference type="Proteomes" id="UP001570511">
    <property type="component" value="Unassembled WGS sequence"/>
</dbReference>
<evidence type="ECO:0000313" key="2">
    <source>
        <dbReference type="Proteomes" id="UP001570511"/>
    </source>
</evidence>
<dbReference type="RefSeq" id="WP_372391103.1">
    <property type="nucleotide sequence ID" value="NZ_JBGNYA010000001.1"/>
</dbReference>